<dbReference type="InterPro" id="IPR000669">
    <property type="entry name" value="Mannitol_DH"/>
</dbReference>
<organism evidence="9 10">
    <name type="scientific">Actinoplanes derwentensis</name>
    <dbReference type="NCBI Taxonomy" id="113562"/>
    <lineage>
        <taxon>Bacteria</taxon>
        <taxon>Bacillati</taxon>
        <taxon>Actinomycetota</taxon>
        <taxon>Actinomycetes</taxon>
        <taxon>Micromonosporales</taxon>
        <taxon>Micromonosporaceae</taxon>
        <taxon>Actinoplanes</taxon>
    </lineage>
</organism>
<evidence type="ECO:0000256" key="5">
    <source>
        <dbReference type="ARBA" id="ARBA00023027"/>
    </source>
</evidence>
<dbReference type="InterPro" id="IPR008927">
    <property type="entry name" value="6-PGluconate_DH-like_C_sf"/>
</dbReference>
<comment type="similarity">
    <text evidence="1">Belongs to the mannitol dehydrogenase family.</text>
</comment>
<dbReference type="PANTHER" id="PTHR43362">
    <property type="entry name" value="MANNITOL DEHYDROGENASE DSF1-RELATED"/>
    <property type="match status" value="1"/>
</dbReference>
<keyword evidence="10" id="KW-1185">Reference proteome</keyword>
<evidence type="ECO:0000313" key="9">
    <source>
        <dbReference type="EMBL" id="SDT08449.1"/>
    </source>
</evidence>
<dbReference type="Proteomes" id="UP000198688">
    <property type="component" value="Chromosome I"/>
</dbReference>
<dbReference type="PANTHER" id="PTHR43362:SF1">
    <property type="entry name" value="MANNITOL DEHYDROGENASE 2-RELATED"/>
    <property type="match status" value="1"/>
</dbReference>
<evidence type="ECO:0000256" key="4">
    <source>
        <dbReference type="ARBA" id="ARBA00023002"/>
    </source>
</evidence>
<dbReference type="PRINTS" id="PR00084">
    <property type="entry name" value="MTLDHDRGNASE"/>
</dbReference>
<sequence length="375" mass="40366">MSRMLHLGLGNFFRAHQAWYTAAAGGWDIAAFTGRSPAVADALNAQGCRYTLITRGPSHDTDQELTLAAAYPGADDAAWLREWAAPDLAVVTLTVTEAAYRPGPLPRRLAAGLTARRDTNGGPVTLISCDNLPGNGTVLARLITQEADPALREWIAANVSFVDTVVDRITPASTPADGTAVVTEPFTEWVLAGDFPAGRPAWEEAGARFVDDVAPYEQRKLWLLNGGHTLLAYVGSLRGHITVASAVADPYCRGLLEQWWDEADARLPEAGVYRTSLLERWSNARIEHRLAQIAADGSVKIPVRIVPALLRARAEGRLPRPAVELLAAWTRHLRGESVPVRDTAAPTGAVPVVLRSLDERLAADEELVAAVFGAL</sequence>
<dbReference type="GO" id="GO:0019594">
    <property type="term" value="P:mannitol metabolic process"/>
    <property type="evidence" value="ECO:0007669"/>
    <property type="project" value="InterPro"/>
</dbReference>
<dbReference type="Pfam" id="PF08125">
    <property type="entry name" value="Mannitol_dh_C"/>
    <property type="match status" value="1"/>
</dbReference>
<proteinExistence type="inferred from homology"/>
<evidence type="ECO:0000313" key="10">
    <source>
        <dbReference type="Proteomes" id="UP000198688"/>
    </source>
</evidence>
<evidence type="ECO:0000256" key="1">
    <source>
        <dbReference type="ARBA" id="ARBA00006541"/>
    </source>
</evidence>
<dbReference type="AlphaFoldDB" id="A0A1H1XHZ3"/>
<dbReference type="Gene3D" id="3.40.50.720">
    <property type="entry name" value="NAD(P)-binding Rossmann-like Domain"/>
    <property type="match status" value="1"/>
</dbReference>
<dbReference type="EMBL" id="LT629758">
    <property type="protein sequence ID" value="SDT08449.1"/>
    <property type="molecule type" value="Genomic_DNA"/>
</dbReference>
<dbReference type="STRING" id="113562.SAMN04489716_2461"/>
<feature type="domain" description="Mannitol dehydrogenase C-terminal" evidence="8">
    <location>
        <begin position="212"/>
        <end position="337"/>
    </location>
</feature>
<feature type="domain" description="Mannitol dehydrogenase N-terminal" evidence="7">
    <location>
        <begin position="3"/>
        <end position="203"/>
    </location>
</feature>
<evidence type="ECO:0000259" key="7">
    <source>
        <dbReference type="Pfam" id="PF01232"/>
    </source>
</evidence>
<dbReference type="InterPro" id="IPR013118">
    <property type="entry name" value="Mannitol_DH_C"/>
</dbReference>
<protein>
    <recommendedName>
        <fullName evidence="3">Mannitol-1-phosphate 5-dehydrogenase</fullName>
        <ecNumber evidence="2">1.1.1.17</ecNumber>
    </recommendedName>
</protein>
<dbReference type="InterPro" id="IPR050988">
    <property type="entry name" value="Mannitol_DH/Oxidoreductase"/>
</dbReference>
<dbReference type="SUPFAM" id="SSF48179">
    <property type="entry name" value="6-phosphogluconate dehydrogenase C-terminal domain-like"/>
    <property type="match status" value="1"/>
</dbReference>
<evidence type="ECO:0000256" key="6">
    <source>
        <dbReference type="ARBA" id="ARBA00048615"/>
    </source>
</evidence>
<dbReference type="EC" id="1.1.1.17" evidence="2"/>
<reference evidence="9 10" key="1">
    <citation type="submission" date="2016-10" db="EMBL/GenBank/DDBJ databases">
        <authorList>
            <person name="de Groot N.N."/>
        </authorList>
    </citation>
    <scope>NUCLEOTIDE SEQUENCE [LARGE SCALE GENOMIC DNA]</scope>
    <source>
        <strain evidence="9 10">DSM 43941</strain>
    </source>
</reference>
<dbReference type="Gene3D" id="1.10.1040.10">
    <property type="entry name" value="N-(1-d-carboxylethyl)-l-norvaline Dehydrogenase, domain 2"/>
    <property type="match status" value="1"/>
</dbReference>
<dbReference type="InterPro" id="IPR013131">
    <property type="entry name" value="Mannitol_DH_N"/>
</dbReference>
<dbReference type="PROSITE" id="PS00974">
    <property type="entry name" value="MANNITOL_DHGENASE"/>
    <property type="match status" value="1"/>
</dbReference>
<dbReference type="GO" id="GO:0008926">
    <property type="term" value="F:mannitol-1-phosphate 5-dehydrogenase activity"/>
    <property type="evidence" value="ECO:0007669"/>
    <property type="project" value="UniProtKB-EC"/>
</dbReference>
<accession>A0A1H1XHZ3</accession>
<keyword evidence="5" id="KW-0520">NAD</keyword>
<name>A0A1H1XHZ3_9ACTN</name>
<dbReference type="InterPro" id="IPR023027">
    <property type="entry name" value="Mannitol_DH_CS"/>
</dbReference>
<comment type="catalytic activity">
    <reaction evidence="6">
        <text>D-mannitol 1-phosphate + NAD(+) = beta-D-fructose 6-phosphate + NADH + H(+)</text>
        <dbReference type="Rhea" id="RHEA:19661"/>
        <dbReference type="ChEBI" id="CHEBI:15378"/>
        <dbReference type="ChEBI" id="CHEBI:57540"/>
        <dbReference type="ChEBI" id="CHEBI:57634"/>
        <dbReference type="ChEBI" id="CHEBI:57945"/>
        <dbReference type="ChEBI" id="CHEBI:61381"/>
        <dbReference type="EC" id="1.1.1.17"/>
    </reaction>
</comment>
<dbReference type="RefSeq" id="WP_092544352.1">
    <property type="nucleotide sequence ID" value="NZ_BOMJ01000041.1"/>
</dbReference>
<dbReference type="Pfam" id="PF01232">
    <property type="entry name" value="Mannitol_dh"/>
    <property type="match status" value="1"/>
</dbReference>
<evidence type="ECO:0000259" key="8">
    <source>
        <dbReference type="Pfam" id="PF08125"/>
    </source>
</evidence>
<dbReference type="InterPro" id="IPR013328">
    <property type="entry name" value="6PGD_dom2"/>
</dbReference>
<evidence type="ECO:0000256" key="3">
    <source>
        <dbReference type="ARBA" id="ARBA00016219"/>
    </source>
</evidence>
<keyword evidence="4" id="KW-0560">Oxidoreductase</keyword>
<dbReference type="InterPro" id="IPR036291">
    <property type="entry name" value="NAD(P)-bd_dom_sf"/>
</dbReference>
<dbReference type="OrthoDB" id="271711at2"/>
<evidence type="ECO:0000256" key="2">
    <source>
        <dbReference type="ARBA" id="ARBA00012939"/>
    </source>
</evidence>
<dbReference type="SUPFAM" id="SSF51735">
    <property type="entry name" value="NAD(P)-binding Rossmann-fold domains"/>
    <property type="match status" value="1"/>
</dbReference>
<gene>
    <name evidence="9" type="ORF">SAMN04489716_2461</name>
</gene>